<keyword evidence="2" id="KW-0597">Phosphoprotein</keyword>
<name>A0ABN3Y869_9ENTE</name>
<keyword evidence="4" id="KW-0808">Transferase</keyword>
<protein>
    <recommendedName>
        <fullName evidence="7">PTS EIIB type-2 domain-containing protein</fullName>
    </recommendedName>
</protein>
<evidence type="ECO:0000313" key="9">
    <source>
        <dbReference type="Proteomes" id="UP001501577"/>
    </source>
</evidence>
<accession>A0ABN3Y869</accession>
<evidence type="ECO:0000256" key="1">
    <source>
        <dbReference type="ARBA" id="ARBA00022448"/>
    </source>
</evidence>
<dbReference type="RefSeq" id="WP_068709759.1">
    <property type="nucleotide sequence ID" value="NZ_BAAAXQ010000024.1"/>
</dbReference>
<keyword evidence="3" id="KW-0762">Sugar transport</keyword>
<feature type="domain" description="PTS EIIB type-2" evidence="7">
    <location>
        <begin position="2"/>
        <end position="106"/>
    </location>
</feature>
<dbReference type="Gene3D" id="3.40.50.2300">
    <property type="match status" value="1"/>
</dbReference>
<dbReference type="PANTHER" id="PTHR30505">
    <property type="entry name" value="FRUCTOSE-LIKE PERMEASE"/>
    <property type="match status" value="1"/>
</dbReference>
<dbReference type="Proteomes" id="UP001501577">
    <property type="component" value="Unassembled WGS sequence"/>
</dbReference>
<dbReference type="SUPFAM" id="SSF52794">
    <property type="entry name" value="PTS system IIB component-like"/>
    <property type="match status" value="1"/>
</dbReference>
<dbReference type="EMBL" id="BAAAXQ010000024">
    <property type="protein sequence ID" value="GAA3014313.1"/>
    <property type="molecule type" value="Genomic_DNA"/>
</dbReference>
<keyword evidence="9" id="KW-1185">Reference proteome</keyword>
<dbReference type="PROSITE" id="PS51099">
    <property type="entry name" value="PTS_EIIB_TYPE_2"/>
    <property type="match status" value="1"/>
</dbReference>
<evidence type="ECO:0000256" key="6">
    <source>
        <dbReference type="ARBA" id="ARBA00022777"/>
    </source>
</evidence>
<dbReference type="PANTHER" id="PTHR30505:SF0">
    <property type="entry name" value="FRUCTOSE-LIKE PTS SYSTEM EIIBC COMPONENT-RELATED"/>
    <property type="match status" value="1"/>
</dbReference>
<dbReference type="CDD" id="cd05569">
    <property type="entry name" value="PTS_IIB_fructose"/>
    <property type="match status" value="1"/>
</dbReference>
<evidence type="ECO:0000256" key="4">
    <source>
        <dbReference type="ARBA" id="ARBA00022679"/>
    </source>
</evidence>
<dbReference type="NCBIfam" id="TIGR00829">
    <property type="entry name" value="FRU"/>
    <property type="match status" value="1"/>
</dbReference>
<dbReference type="InterPro" id="IPR013011">
    <property type="entry name" value="PTS_EIIB_2"/>
</dbReference>
<proteinExistence type="predicted"/>
<evidence type="ECO:0000313" key="8">
    <source>
        <dbReference type="EMBL" id="GAA3014313.1"/>
    </source>
</evidence>
<dbReference type="Pfam" id="PF02302">
    <property type="entry name" value="PTS_IIB"/>
    <property type="match status" value="1"/>
</dbReference>
<evidence type="ECO:0000256" key="3">
    <source>
        <dbReference type="ARBA" id="ARBA00022597"/>
    </source>
</evidence>
<gene>
    <name evidence="8" type="ORF">GCM10019998_07970</name>
</gene>
<comment type="caution">
    <text evidence="8">The sequence shown here is derived from an EMBL/GenBank/DDBJ whole genome shotgun (WGS) entry which is preliminary data.</text>
</comment>
<dbReference type="InterPro" id="IPR003501">
    <property type="entry name" value="PTS_EIIB_2/3"/>
</dbReference>
<dbReference type="InterPro" id="IPR003353">
    <property type="entry name" value="PTS_IIB_fruc"/>
</dbReference>
<dbReference type="InterPro" id="IPR036095">
    <property type="entry name" value="PTS_EIIB-like_sf"/>
</dbReference>
<dbReference type="InterPro" id="IPR050864">
    <property type="entry name" value="Bacterial_PTS_Sugar_Transport"/>
</dbReference>
<evidence type="ECO:0000256" key="5">
    <source>
        <dbReference type="ARBA" id="ARBA00022683"/>
    </source>
</evidence>
<organism evidence="8 9">
    <name type="scientific">Tetragenococcus solitarius</name>
    <dbReference type="NCBI Taxonomy" id="71453"/>
    <lineage>
        <taxon>Bacteria</taxon>
        <taxon>Bacillati</taxon>
        <taxon>Bacillota</taxon>
        <taxon>Bacilli</taxon>
        <taxon>Lactobacillales</taxon>
        <taxon>Enterococcaceae</taxon>
        <taxon>Tetragenococcus</taxon>
    </lineage>
</organism>
<evidence type="ECO:0000256" key="2">
    <source>
        <dbReference type="ARBA" id="ARBA00022553"/>
    </source>
</evidence>
<evidence type="ECO:0000259" key="7">
    <source>
        <dbReference type="PROSITE" id="PS51099"/>
    </source>
</evidence>
<keyword evidence="1" id="KW-0813">Transport</keyword>
<sequence>MVKFIGVTSCATGIAHSYMAAEALENIANKLGLDHKVEIQGALGIENRITEADLRDTEFIIFANDVNITEIERFNSLRDKIIQFSPHEVIRNPKKVEAQINSIQKG</sequence>
<reference evidence="8 9" key="1">
    <citation type="journal article" date="2019" name="Int. J. Syst. Evol. Microbiol.">
        <title>The Global Catalogue of Microorganisms (GCM) 10K type strain sequencing project: providing services to taxonomists for standard genome sequencing and annotation.</title>
        <authorList>
            <consortium name="The Broad Institute Genomics Platform"/>
            <consortium name="The Broad Institute Genome Sequencing Center for Infectious Disease"/>
            <person name="Wu L."/>
            <person name="Ma J."/>
        </authorList>
    </citation>
    <scope>NUCLEOTIDE SEQUENCE [LARGE SCALE GENOMIC DNA]</scope>
    <source>
        <strain evidence="8 9">JCM 8736</strain>
    </source>
</reference>
<keyword evidence="6" id="KW-0418">Kinase</keyword>
<keyword evidence="5" id="KW-0598">Phosphotransferase system</keyword>